<dbReference type="AlphaFoldDB" id="A0A162W8U0"/>
<dbReference type="VEuPathDB" id="FungiDB:PHYBLDRAFT_153519"/>
<organism evidence="1 2">
    <name type="scientific">Phycomyces blakesleeanus (strain ATCC 8743b / DSM 1359 / FGSC 10004 / NBRC 33097 / NRRL 1555)</name>
    <dbReference type="NCBI Taxonomy" id="763407"/>
    <lineage>
        <taxon>Eukaryota</taxon>
        <taxon>Fungi</taxon>
        <taxon>Fungi incertae sedis</taxon>
        <taxon>Mucoromycota</taxon>
        <taxon>Mucoromycotina</taxon>
        <taxon>Mucoromycetes</taxon>
        <taxon>Mucorales</taxon>
        <taxon>Phycomycetaceae</taxon>
        <taxon>Phycomyces</taxon>
    </lineage>
</organism>
<name>A0A162W8U0_PHYB8</name>
<dbReference type="GeneID" id="28994076"/>
<dbReference type="EMBL" id="KV441028">
    <property type="protein sequence ID" value="OAD65435.1"/>
    <property type="molecule type" value="Genomic_DNA"/>
</dbReference>
<sequence length="200" mass="22844">MYCSGGNHYLRKPNQHGKGAALFKGDDRFTPVKYKTQHKIYLETFKSAGIHMLNGTHTNRKSPLSMIAQENLLFDTCSGSTPGFFTTNVFSDDRILETEICKWGCPRGHNWPGFYFGFTLMSSSDISIGYYLWTCTIFSSEEYNILKDMFMSEMVDIVRAGFGMVSVSINLMQFMIWTHLSSHVVSINRPNNNFTDFFAL</sequence>
<evidence type="ECO:0000313" key="2">
    <source>
        <dbReference type="Proteomes" id="UP000077315"/>
    </source>
</evidence>
<reference evidence="2" key="1">
    <citation type="submission" date="2015-06" db="EMBL/GenBank/DDBJ databases">
        <title>Expansion of signal transduction pathways in fungi by whole-genome duplication.</title>
        <authorList>
            <consortium name="DOE Joint Genome Institute"/>
            <person name="Corrochano L.M."/>
            <person name="Kuo A."/>
            <person name="Marcet-Houben M."/>
            <person name="Polaino S."/>
            <person name="Salamov A."/>
            <person name="Villalobos J.M."/>
            <person name="Alvarez M.I."/>
            <person name="Avalos J."/>
            <person name="Benito E.P."/>
            <person name="Benoit I."/>
            <person name="Burger G."/>
            <person name="Camino L.P."/>
            <person name="Canovas D."/>
            <person name="Cerda-Olmedo E."/>
            <person name="Cheng J.-F."/>
            <person name="Dominguez A."/>
            <person name="Elias M."/>
            <person name="Eslava A.P."/>
            <person name="Glaser F."/>
            <person name="Grimwood J."/>
            <person name="Gutierrez G."/>
            <person name="Heitman J."/>
            <person name="Henrissat B."/>
            <person name="Iturriaga E.A."/>
            <person name="Lang B.F."/>
            <person name="Lavin J.L."/>
            <person name="Lee S."/>
            <person name="Li W."/>
            <person name="Lindquist E."/>
            <person name="Lopez-Garcia S."/>
            <person name="Luque E.M."/>
            <person name="Marcos A.T."/>
            <person name="Martin J."/>
            <person name="McCluskey K."/>
            <person name="Medina H.R."/>
            <person name="Miralles-Duran A."/>
            <person name="Miyazaki A."/>
            <person name="Munoz-Torres E."/>
            <person name="Oguiza J.A."/>
            <person name="Ohm R."/>
            <person name="Olmedo M."/>
            <person name="Orejas M."/>
            <person name="Ortiz-Castellanos L."/>
            <person name="Pisabarro A.G."/>
            <person name="Rodriguez-Romero J."/>
            <person name="Ruiz-Herrera J."/>
            <person name="Ruiz-Vazquez R."/>
            <person name="Sanz C."/>
            <person name="Schackwitz W."/>
            <person name="Schmutz J."/>
            <person name="Shahriari M."/>
            <person name="Shelest E."/>
            <person name="Silva-Franco F."/>
            <person name="Soanes D."/>
            <person name="Syed K."/>
            <person name="Tagua V.G."/>
            <person name="Talbot N.J."/>
            <person name="Thon M."/>
            <person name="De vries R.P."/>
            <person name="Wiebenga A."/>
            <person name="Yadav J.S."/>
            <person name="Braun E.L."/>
            <person name="Baker S."/>
            <person name="Garre V."/>
            <person name="Horwitz B."/>
            <person name="Torres-Martinez S."/>
            <person name="Idnurm A."/>
            <person name="Herrera-Estrella A."/>
            <person name="Gabaldon T."/>
            <person name="Grigoriev I.V."/>
        </authorList>
    </citation>
    <scope>NUCLEOTIDE SEQUENCE [LARGE SCALE GENOMIC DNA]</scope>
    <source>
        <strain evidence="2">NRRL 1555(-)</strain>
    </source>
</reference>
<dbReference type="RefSeq" id="XP_018283475.1">
    <property type="nucleotide sequence ID" value="XM_018433170.1"/>
</dbReference>
<gene>
    <name evidence="1" type="ORF">PHYBLDRAFT_153519</name>
</gene>
<accession>A0A162W8U0</accession>
<keyword evidence="2" id="KW-1185">Reference proteome</keyword>
<protein>
    <submittedName>
        <fullName evidence="1">Uncharacterized protein</fullName>
    </submittedName>
</protein>
<evidence type="ECO:0000313" key="1">
    <source>
        <dbReference type="EMBL" id="OAD65435.1"/>
    </source>
</evidence>
<dbReference type="InParanoid" id="A0A162W8U0"/>
<proteinExistence type="predicted"/>
<dbReference type="Proteomes" id="UP000077315">
    <property type="component" value="Unassembled WGS sequence"/>
</dbReference>